<dbReference type="InterPro" id="IPR026983">
    <property type="entry name" value="DHC"/>
</dbReference>
<dbReference type="AlphaFoldDB" id="A0A2J8QLT1"/>
<accession>A0A2J8QLT1</accession>
<dbReference type="Pfam" id="PF12781">
    <property type="entry name" value="AAA_9"/>
    <property type="match status" value="2"/>
</dbReference>
<feature type="domain" description="Dynein heavy chain ATP-binding dynein motor region" evidence="1">
    <location>
        <begin position="112"/>
        <end position="179"/>
    </location>
</feature>
<dbReference type="GO" id="GO:0051959">
    <property type="term" value="F:dynein light intermediate chain binding"/>
    <property type="evidence" value="ECO:0007669"/>
    <property type="project" value="InterPro"/>
</dbReference>
<gene>
    <name evidence="2" type="ORF">CK820_G0024816</name>
</gene>
<dbReference type="InterPro" id="IPR027417">
    <property type="entry name" value="P-loop_NTPase"/>
</dbReference>
<sequence length="179" mass="20912">QNLFTTWSHHLQQANIQFRTDIARTEYLSNADERLRWQASSLPADDLCTENAIMLKRFNRYPLIIDPSGQATEFIMNEYKDRKITRTSFLDDAFRKNLESALRFGNPLLVQVEFPPDLCSRVTFVNFTVTRSSLQSQCLNEVLKAERPDVDEKRSDLLKLQGEFQLRLRQLEKSLLQAL</sequence>
<evidence type="ECO:0000313" key="2">
    <source>
        <dbReference type="EMBL" id="PNI97252.1"/>
    </source>
</evidence>
<evidence type="ECO:0000259" key="1">
    <source>
        <dbReference type="Pfam" id="PF12781"/>
    </source>
</evidence>
<feature type="non-terminal residue" evidence="2">
    <location>
        <position position="179"/>
    </location>
</feature>
<organism evidence="2">
    <name type="scientific">Pan troglodytes</name>
    <name type="common">Chimpanzee</name>
    <dbReference type="NCBI Taxonomy" id="9598"/>
    <lineage>
        <taxon>Eukaryota</taxon>
        <taxon>Metazoa</taxon>
        <taxon>Chordata</taxon>
        <taxon>Craniata</taxon>
        <taxon>Vertebrata</taxon>
        <taxon>Euteleostomi</taxon>
        <taxon>Mammalia</taxon>
        <taxon>Eutheria</taxon>
        <taxon>Euarchontoglires</taxon>
        <taxon>Primates</taxon>
        <taxon>Haplorrhini</taxon>
        <taxon>Catarrhini</taxon>
        <taxon>Hominidae</taxon>
        <taxon>Pan</taxon>
    </lineage>
</organism>
<dbReference type="PANTHER" id="PTHR46532:SF13">
    <property type="entry name" value="CYTOPLASMIC DYNEIN 1 HEAVY CHAIN 1"/>
    <property type="match status" value="1"/>
</dbReference>
<dbReference type="Gene3D" id="6.10.140.1060">
    <property type="match status" value="1"/>
</dbReference>
<protein>
    <submittedName>
        <fullName evidence="2">DYNC1H1 isoform 9</fullName>
    </submittedName>
</protein>
<proteinExistence type="predicted"/>
<name>A0A2J8QLT1_PANTR</name>
<feature type="non-terminal residue" evidence="2">
    <location>
        <position position="1"/>
    </location>
</feature>
<dbReference type="GO" id="GO:0030286">
    <property type="term" value="C:dynein complex"/>
    <property type="evidence" value="ECO:0007669"/>
    <property type="project" value="InterPro"/>
</dbReference>
<dbReference type="Gene3D" id="3.40.50.300">
    <property type="entry name" value="P-loop containing nucleotide triphosphate hydrolases"/>
    <property type="match status" value="1"/>
</dbReference>
<dbReference type="PANTHER" id="PTHR46532">
    <property type="entry name" value="MALE FERTILITY FACTOR KL5"/>
    <property type="match status" value="1"/>
</dbReference>
<dbReference type="InterPro" id="IPR035706">
    <property type="entry name" value="AAA_9"/>
</dbReference>
<comment type="caution">
    <text evidence="2">The sequence shown here is derived from an EMBL/GenBank/DDBJ whole genome shotgun (WGS) entry which is preliminary data.</text>
</comment>
<feature type="domain" description="Dynein heavy chain ATP-binding dynein motor region" evidence="1">
    <location>
        <begin position="36"/>
        <end position="111"/>
    </location>
</feature>
<dbReference type="GO" id="GO:0007018">
    <property type="term" value="P:microtubule-based movement"/>
    <property type="evidence" value="ECO:0007669"/>
    <property type="project" value="InterPro"/>
</dbReference>
<reference evidence="2" key="1">
    <citation type="submission" date="2017-12" db="EMBL/GenBank/DDBJ databases">
        <title>High-resolution comparative analysis of great ape genomes.</title>
        <authorList>
            <person name="Pollen A."/>
            <person name="Hastie A."/>
            <person name="Hormozdiari F."/>
            <person name="Dougherty M."/>
            <person name="Liu R."/>
            <person name="Chaisson M."/>
            <person name="Hoppe E."/>
            <person name="Hill C."/>
            <person name="Pang A."/>
            <person name="Hillier L."/>
            <person name="Baker C."/>
            <person name="Armstrong J."/>
            <person name="Shendure J."/>
            <person name="Paten B."/>
            <person name="Wilson R."/>
            <person name="Chao H."/>
            <person name="Schneider V."/>
            <person name="Ventura M."/>
            <person name="Kronenberg Z."/>
            <person name="Murali S."/>
            <person name="Gordon D."/>
            <person name="Cantsilieris S."/>
            <person name="Munson K."/>
            <person name="Nelson B."/>
            <person name="Raja A."/>
            <person name="Underwood J."/>
            <person name="Diekhans M."/>
            <person name="Fiddes I."/>
            <person name="Haussler D."/>
            <person name="Eichler E."/>
        </authorList>
    </citation>
    <scope>NUCLEOTIDE SEQUENCE [LARGE SCALE GENOMIC DNA]</scope>
    <source>
        <strain evidence="2">Yerkes chimp pedigree #C0471</strain>
    </source>
</reference>
<dbReference type="GO" id="GO:0045505">
    <property type="term" value="F:dynein intermediate chain binding"/>
    <property type="evidence" value="ECO:0007669"/>
    <property type="project" value="InterPro"/>
</dbReference>
<dbReference type="EMBL" id="NBAG03000028">
    <property type="protein sequence ID" value="PNI97252.1"/>
    <property type="molecule type" value="Genomic_DNA"/>
</dbReference>